<dbReference type="Pfam" id="PF11528">
    <property type="entry name" value="DUF3224"/>
    <property type="match status" value="1"/>
</dbReference>
<proteinExistence type="predicted"/>
<dbReference type="EMBL" id="JBHRSW010000023">
    <property type="protein sequence ID" value="MFC3122489.1"/>
    <property type="molecule type" value="Genomic_DNA"/>
</dbReference>
<dbReference type="Proteomes" id="UP001595478">
    <property type="component" value="Unassembled WGS sequence"/>
</dbReference>
<reference evidence="2" key="1">
    <citation type="journal article" date="2019" name="Int. J. Syst. Evol. Microbiol.">
        <title>The Global Catalogue of Microorganisms (GCM) 10K type strain sequencing project: providing services to taxonomists for standard genome sequencing and annotation.</title>
        <authorList>
            <consortium name="The Broad Institute Genomics Platform"/>
            <consortium name="The Broad Institute Genome Sequencing Center for Infectious Disease"/>
            <person name="Wu L."/>
            <person name="Ma J."/>
        </authorList>
    </citation>
    <scope>NUCLEOTIDE SEQUENCE [LARGE SCALE GENOMIC DNA]</scope>
    <source>
        <strain evidence="2">KCTC 52473</strain>
    </source>
</reference>
<dbReference type="InterPro" id="IPR021607">
    <property type="entry name" value="DUF3224"/>
</dbReference>
<organism evidence="1 2">
    <name type="scientific">Agaribacter flavus</name>
    <dbReference type="NCBI Taxonomy" id="1902781"/>
    <lineage>
        <taxon>Bacteria</taxon>
        <taxon>Pseudomonadati</taxon>
        <taxon>Pseudomonadota</taxon>
        <taxon>Gammaproteobacteria</taxon>
        <taxon>Alteromonadales</taxon>
        <taxon>Alteromonadaceae</taxon>
        <taxon>Agaribacter</taxon>
    </lineage>
</organism>
<dbReference type="SUPFAM" id="SSF159238">
    <property type="entry name" value="SO1590-like"/>
    <property type="match status" value="1"/>
</dbReference>
<keyword evidence="2" id="KW-1185">Reference proteome</keyword>
<dbReference type="RefSeq" id="WP_376920622.1">
    <property type="nucleotide sequence ID" value="NZ_JBHRSW010000023.1"/>
</dbReference>
<name>A0ABV7FQ80_9ALTE</name>
<evidence type="ECO:0000313" key="1">
    <source>
        <dbReference type="EMBL" id="MFC3122489.1"/>
    </source>
</evidence>
<dbReference type="InterPro" id="IPR023159">
    <property type="entry name" value="SO1590-like_sf"/>
</dbReference>
<protein>
    <submittedName>
        <fullName evidence="1">DUF3224 domain-containing protein</fullName>
    </submittedName>
</protein>
<comment type="caution">
    <text evidence="1">The sequence shown here is derived from an EMBL/GenBank/DDBJ whole genome shotgun (WGS) entry which is preliminary data.</text>
</comment>
<evidence type="ECO:0000313" key="2">
    <source>
        <dbReference type="Proteomes" id="UP001595478"/>
    </source>
</evidence>
<dbReference type="Gene3D" id="2.40.350.10">
    <property type="entry name" value="SO1590-like"/>
    <property type="match status" value="1"/>
</dbReference>
<sequence length="176" mass="19319">MTKRFEAVCAPFMLDRANLPILHKISGGTVTIVSNKISPPKFKDITMVISGEFSITQWQEECDTEFSDGGKISTAKVTQQYTGTIIGESSITYKMHYDASGDAQFVGLEHIEAAALKIEGEEFLCDLVFKHDGQFTKGVAQSQLTILRCSAYKKLEGKTGEFTAQAGGRAVYSIKF</sequence>
<gene>
    <name evidence="1" type="ORF">ACFOHL_12740</name>
</gene>
<accession>A0ABV7FQ80</accession>